<feature type="signal peptide" evidence="3">
    <location>
        <begin position="1"/>
        <end position="16"/>
    </location>
</feature>
<evidence type="ECO:0000256" key="2">
    <source>
        <dbReference type="PROSITE-ProRule" id="PRU01161"/>
    </source>
</evidence>
<sequence length="278" mass="28480">MAPICAAIALVALGVAVQPKRLVLSSGFLCFSNHVGVLRALDAAGELERGKLGAIVGTSSGAIVGSMLAAGMGVDEIAALVSARRPLALCRPTLRPWRGLFSASRLGEVLEAVLPERFEDLRTPLAVGVARADRAGAASTAAVLSAGPLVPAILASCAVPAMFQPVAVGGVKYVDGGIVDRTCVEVSAPFWRGISSAWGGAGASEGATLVHLISDRPDVELGPRDGITDARGLTIIRTRRTRQSLARRFGAVFDEEVARAAAECAAVLAGRAASASHR</sequence>
<evidence type="ECO:0000256" key="3">
    <source>
        <dbReference type="SAM" id="SignalP"/>
    </source>
</evidence>
<dbReference type="GO" id="GO:0055088">
    <property type="term" value="P:lipid homeostasis"/>
    <property type="evidence" value="ECO:0007669"/>
    <property type="project" value="TreeGrafter"/>
</dbReference>
<name>A0A8J6C499_DIALT</name>
<dbReference type="PANTHER" id="PTHR12406">
    <property type="entry name" value="CALCIUM-INDEPENDENT PHOSPHOLIPASE A2 IPLA2 -RELATED"/>
    <property type="match status" value="1"/>
</dbReference>
<dbReference type="Proteomes" id="UP000751190">
    <property type="component" value="Unassembled WGS sequence"/>
</dbReference>
<feature type="short sequence motif" description="DGA/G" evidence="2">
    <location>
        <begin position="175"/>
        <end position="177"/>
    </location>
</feature>
<dbReference type="AlphaFoldDB" id="A0A8J6C499"/>
<dbReference type="SUPFAM" id="SSF52151">
    <property type="entry name" value="FabD/lysophospholipase-like"/>
    <property type="match status" value="1"/>
</dbReference>
<dbReference type="InterPro" id="IPR033562">
    <property type="entry name" value="PLPL"/>
</dbReference>
<reference evidence="5" key="1">
    <citation type="submission" date="2021-05" db="EMBL/GenBank/DDBJ databases">
        <title>The genome of the haptophyte Pavlova lutheri (Diacronema luteri, Pavlovales) - a model for lipid biosynthesis in eukaryotic algae.</title>
        <authorList>
            <person name="Hulatt C.J."/>
            <person name="Posewitz M.C."/>
        </authorList>
    </citation>
    <scope>NUCLEOTIDE SEQUENCE</scope>
    <source>
        <strain evidence="5">NIVA-4/92</strain>
    </source>
</reference>
<keyword evidence="2" id="KW-0378">Hydrolase</keyword>
<organism evidence="5 6">
    <name type="scientific">Diacronema lutheri</name>
    <name type="common">Unicellular marine alga</name>
    <name type="synonym">Monochrysis lutheri</name>
    <dbReference type="NCBI Taxonomy" id="2081491"/>
    <lineage>
        <taxon>Eukaryota</taxon>
        <taxon>Haptista</taxon>
        <taxon>Haptophyta</taxon>
        <taxon>Pavlovophyceae</taxon>
        <taxon>Pavlovales</taxon>
        <taxon>Pavlovaceae</taxon>
        <taxon>Diacronema</taxon>
    </lineage>
</organism>
<gene>
    <name evidence="5" type="ORF">KFE25_004112</name>
</gene>
<dbReference type="Pfam" id="PF01734">
    <property type="entry name" value="Patatin"/>
    <property type="match status" value="1"/>
</dbReference>
<feature type="short sequence motif" description="GXSXG" evidence="2">
    <location>
        <begin position="57"/>
        <end position="61"/>
    </location>
</feature>
<dbReference type="Gene3D" id="3.40.1090.10">
    <property type="entry name" value="Cytosolic phospholipase A2 catalytic domain"/>
    <property type="match status" value="2"/>
</dbReference>
<dbReference type="GO" id="GO:0004806">
    <property type="term" value="F:triacylglycerol lipase activity"/>
    <property type="evidence" value="ECO:0007669"/>
    <property type="project" value="TreeGrafter"/>
</dbReference>
<dbReference type="GO" id="GO:0016020">
    <property type="term" value="C:membrane"/>
    <property type="evidence" value="ECO:0007669"/>
    <property type="project" value="TreeGrafter"/>
</dbReference>
<feature type="active site" description="Nucleophile" evidence="2">
    <location>
        <position position="59"/>
    </location>
</feature>
<dbReference type="OrthoDB" id="566541at2759"/>
<evidence type="ECO:0000259" key="4">
    <source>
        <dbReference type="PROSITE" id="PS51635"/>
    </source>
</evidence>
<feature type="domain" description="PNPLA" evidence="4">
    <location>
        <begin position="22"/>
        <end position="188"/>
    </location>
</feature>
<dbReference type="InterPro" id="IPR016035">
    <property type="entry name" value="Acyl_Trfase/lysoPLipase"/>
</dbReference>
<dbReference type="InterPro" id="IPR002641">
    <property type="entry name" value="PNPLA_dom"/>
</dbReference>
<feature type="chain" id="PRO_5035246904" description="PNPLA domain-containing protein" evidence="3">
    <location>
        <begin position="17"/>
        <end position="278"/>
    </location>
</feature>
<dbReference type="PROSITE" id="PS51635">
    <property type="entry name" value="PNPLA"/>
    <property type="match status" value="1"/>
</dbReference>
<keyword evidence="3" id="KW-0732">Signal</keyword>
<dbReference type="EMBL" id="JAGTXO010000080">
    <property type="protein sequence ID" value="KAG8457145.1"/>
    <property type="molecule type" value="Genomic_DNA"/>
</dbReference>
<keyword evidence="6" id="KW-1185">Reference proteome</keyword>
<feature type="active site" description="Proton acceptor" evidence="2">
    <location>
        <position position="175"/>
    </location>
</feature>
<protein>
    <recommendedName>
        <fullName evidence="4">PNPLA domain-containing protein</fullName>
    </recommendedName>
</protein>
<evidence type="ECO:0000313" key="5">
    <source>
        <dbReference type="EMBL" id="KAG8457145.1"/>
    </source>
</evidence>
<keyword evidence="1 2" id="KW-0443">Lipid metabolism</keyword>
<dbReference type="GO" id="GO:0005737">
    <property type="term" value="C:cytoplasm"/>
    <property type="evidence" value="ECO:0007669"/>
    <property type="project" value="TreeGrafter"/>
</dbReference>
<dbReference type="PANTHER" id="PTHR12406:SF7">
    <property type="entry name" value="PATATIN-LIKE PHOSPHOLIPASE DOMAIN-CONTAINING PROTEIN 4"/>
    <property type="match status" value="1"/>
</dbReference>
<proteinExistence type="predicted"/>
<comment type="caution">
    <text evidence="5">The sequence shown here is derived from an EMBL/GenBank/DDBJ whole genome shotgun (WGS) entry which is preliminary data.</text>
</comment>
<accession>A0A8J6C499</accession>
<dbReference type="GO" id="GO:0005811">
    <property type="term" value="C:lipid droplet"/>
    <property type="evidence" value="ECO:0007669"/>
    <property type="project" value="TreeGrafter"/>
</dbReference>
<keyword evidence="2" id="KW-0442">Lipid degradation</keyword>
<dbReference type="GO" id="GO:0019433">
    <property type="term" value="P:triglyceride catabolic process"/>
    <property type="evidence" value="ECO:0007669"/>
    <property type="project" value="TreeGrafter"/>
</dbReference>
<comment type="caution">
    <text evidence="2">Lacks conserved residue(s) required for the propagation of feature annotation.</text>
</comment>
<evidence type="ECO:0000256" key="1">
    <source>
        <dbReference type="ARBA" id="ARBA00023098"/>
    </source>
</evidence>
<evidence type="ECO:0000313" key="6">
    <source>
        <dbReference type="Proteomes" id="UP000751190"/>
    </source>
</evidence>